<feature type="region of interest" description="Disordered" evidence="1">
    <location>
        <begin position="27"/>
        <end position="128"/>
    </location>
</feature>
<evidence type="ECO:0000313" key="2">
    <source>
        <dbReference type="EMBL" id="KAF2201933.1"/>
    </source>
</evidence>
<dbReference type="OrthoDB" id="5206740at2759"/>
<feature type="compositionally biased region" description="Low complexity" evidence="1">
    <location>
        <begin position="37"/>
        <end position="67"/>
    </location>
</feature>
<feature type="compositionally biased region" description="Acidic residues" evidence="1">
    <location>
        <begin position="83"/>
        <end position="92"/>
    </location>
</feature>
<dbReference type="AlphaFoldDB" id="A0A9P4JLX5"/>
<organism evidence="2 3">
    <name type="scientific">Delitschia confertaspora ATCC 74209</name>
    <dbReference type="NCBI Taxonomy" id="1513339"/>
    <lineage>
        <taxon>Eukaryota</taxon>
        <taxon>Fungi</taxon>
        <taxon>Dikarya</taxon>
        <taxon>Ascomycota</taxon>
        <taxon>Pezizomycotina</taxon>
        <taxon>Dothideomycetes</taxon>
        <taxon>Pleosporomycetidae</taxon>
        <taxon>Pleosporales</taxon>
        <taxon>Delitschiaceae</taxon>
        <taxon>Delitschia</taxon>
    </lineage>
</organism>
<keyword evidence="3" id="KW-1185">Reference proteome</keyword>
<protein>
    <submittedName>
        <fullName evidence="2">Uncharacterized protein</fullName>
    </submittedName>
</protein>
<sequence length="128" mass="14069">MAPTRPLFPATKSVSFRTPLEEEIKTVKYTMAHSDIEAPSSEEPSESSDQSSSEQSSSSAFSSLEGSPRPREPRTGEKRDSSSSEEESDDSCPETPVAGRRKRSRDWRWTLGPLEKSSGVLQSGEDSE</sequence>
<name>A0A9P4JLX5_9PLEO</name>
<evidence type="ECO:0000256" key="1">
    <source>
        <dbReference type="SAM" id="MobiDB-lite"/>
    </source>
</evidence>
<proteinExistence type="predicted"/>
<comment type="caution">
    <text evidence="2">The sequence shown here is derived from an EMBL/GenBank/DDBJ whole genome shotgun (WGS) entry which is preliminary data.</text>
</comment>
<dbReference type="Proteomes" id="UP000799536">
    <property type="component" value="Unassembled WGS sequence"/>
</dbReference>
<evidence type="ECO:0000313" key="3">
    <source>
        <dbReference type="Proteomes" id="UP000799536"/>
    </source>
</evidence>
<feature type="compositionally biased region" description="Basic and acidic residues" evidence="1">
    <location>
        <begin position="68"/>
        <end position="82"/>
    </location>
</feature>
<gene>
    <name evidence="2" type="ORF">GQ43DRAFT_370259</name>
</gene>
<dbReference type="EMBL" id="ML993955">
    <property type="protein sequence ID" value="KAF2201933.1"/>
    <property type="molecule type" value="Genomic_DNA"/>
</dbReference>
<reference evidence="2" key="1">
    <citation type="journal article" date="2020" name="Stud. Mycol.">
        <title>101 Dothideomycetes genomes: a test case for predicting lifestyles and emergence of pathogens.</title>
        <authorList>
            <person name="Haridas S."/>
            <person name="Albert R."/>
            <person name="Binder M."/>
            <person name="Bloem J."/>
            <person name="Labutti K."/>
            <person name="Salamov A."/>
            <person name="Andreopoulos B."/>
            <person name="Baker S."/>
            <person name="Barry K."/>
            <person name="Bills G."/>
            <person name="Bluhm B."/>
            <person name="Cannon C."/>
            <person name="Castanera R."/>
            <person name="Culley D."/>
            <person name="Daum C."/>
            <person name="Ezra D."/>
            <person name="Gonzalez J."/>
            <person name="Henrissat B."/>
            <person name="Kuo A."/>
            <person name="Liang C."/>
            <person name="Lipzen A."/>
            <person name="Lutzoni F."/>
            <person name="Magnuson J."/>
            <person name="Mondo S."/>
            <person name="Nolan M."/>
            <person name="Ohm R."/>
            <person name="Pangilinan J."/>
            <person name="Park H.-J."/>
            <person name="Ramirez L."/>
            <person name="Alfaro M."/>
            <person name="Sun H."/>
            <person name="Tritt A."/>
            <person name="Yoshinaga Y."/>
            <person name="Zwiers L.-H."/>
            <person name="Turgeon B."/>
            <person name="Goodwin S."/>
            <person name="Spatafora J."/>
            <person name="Crous P."/>
            <person name="Grigoriev I."/>
        </authorList>
    </citation>
    <scope>NUCLEOTIDE SEQUENCE</scope>
    <source>
        <strain evidence="2">ATCC 74209</strain>
    </source>
</reference>
<accession>A0A9P4JLX5</accession>